<dbReference type="PROSITE" id="PS51375">
    <property type="entry name" value="PPR"/>
    <property type="match status" value="3"/>
</dbReference>
<keyword evidence="4" id="KW-1185">Reference proteome</keyword>
<evidence type="ECO:0000256" key="2">
    <source>
        <dbReference type="PROSITE-ProRule" id="PRU00708"/>
    </source>
</evidence>
<protein>
    <submittedName>
        <fullName evidence="3">Putative pentatricopeptide</fullName>
    </submittedName>
</protein>
<dbReference type="Pfam" id="PF13041">
    <property type="entry name" value="PPR_2"/>
    <property type="match status" value="1"/>
</dbReference>
<dbReference type="InterPro" id="IPR002885">
    <property type="entry name" value="PPR_rpt"/>
</dbReference>
<organism evidence="3 4">
    <name type="scientific">Rosa chinensis</name>
    <name type="common">China rose</name>
    <dbReference type="NCBI Taxonomy" id="74649"/>
    <lineage>
        <taxon>Eukaryota</taxon>
        <taxon>Viridiplantae</taxon>
        <taxon>Streptophyta</taxon>
        <taxon>Embryophyta</taxon>
        <taxon>Tracheophyta</taxon>
        <taxon>Spermatophyta</taxon>
        <taxon>Magnoliopsida</taxon>
        <taxon>eudicotyledons</taxon>
        <taxon>Gunneridae</taxon>
        <taxon>Pentapetalae</taxon>
        <taxon>rosids</taxon>
        <taxon>fabids</taxon>
        <taxon>Rosales</taxon>
        <taxon>Rosaceae</taxon>
        <taxon>Rosoideae</taxon>
        <taxon>Rosoideae incertae sedis</taxon>
        <taxon>Rosa</taxon>
    </lineage>
</organism>
<reference evidence="3 4" key="1">
    <citation type="journal article" date="2018" name="Nat. Genet.">
        <title>The Rosa genome provides new insights in the design of modern roses.</title>
        <authorList>
            <person name="Bendahmane M."/>
        </authorList>
    </citation>
    <scope>NUCLEOTIDE SEQUENCE [LARGE SCALE GENOMIC DNA]</scope>
    <source>
        <strain evidence="4">cv. Old Blush</strain>
    </source>
</reference>
<evidence type="ECO:0000313" key="4">
    <source>
        <dbReference type="Proteomes" id="UP000238479"/>
    </source>
</evidence>
<dbReference type="Gene3D" id="1.25.40.10">
    <property type="entry name" value="Tetratricopeptide repeat domain"/>
    <property type="match status" value="3"/>
</dbReference>
<keyword evidence="1" id="KW-0677">Repeat</keyword>
<dbReference type="Gramene" id="PRQ59006">
    <property type="protein sequence ID" value="PRQ59006"/>
    <property type="gene ID" value="RchiOBHm_Chr1g0365421"/>
</dbReference>
<dbReference type="GO" id="GO:0003723">
    <property type="term" value="F:RNA binding"/>
    <property type="evidence" value="ECO:0007669"/>
    <property type="project" value="InterPro"/>
</dbReference>
<evidence type="ECO:0000256" key="1">
    <source>
        <dbReference type="ARBA" id="ARBA00022737"/>
    </source>
</evidence>
<dbReference type="GO" id="GO:0009451">
    <property type="term" value="P:RNA modification"/>
    <property type="evidence" value="ECO:0007669"/>
    <property type="project" value="InterPro"/>
</dbReference>
<dbReference type="PANTHER" id="PTHR47926">
    <property type="entry name" value="PENTATRICOPEPTIDE REPEAT-CONTAINING PROTEIN"/>
    <property type="match status" value="1"/>
</dbReference>
<name>A0A2P6SK06_ROSCH</name>
<dbReference type="Proteomes" id="UP000238479">
    <property type="component" value="Chromosome 1"/>
</dbReference>
<feature type="repeat" description="PPR" evidence="2">
    <location>
        <begin position="15"/>
        <end position="49"/>
    </location>
</feature>
<evidence type="ECO:0000313" key="3">
    <source>
        <dbReference type="EMBL" id="PRQ59006.1"/>
    </source>
</evidence>
<feature type="repeat" description="PPR" evidence="2">
    <location>
        <begin position="204"/>
        <end position="238"/>
    </location>
</feature>
<sequence>MNYANLIFQHTHNPNILLFNAMIKGFSLCHPFEKSVSIFSHMKRRGVWPNEYTFAPLLKSCSDISYYRVGQCVHGEVLRMGFKWFGSVRVGIIELYVTCGGWVMHRRCSMKCLKEIGNVDTGLCLFWKMGERNVVLWNSMISCLAQCGRDSEALGFFNETWEQGFEPDEAIVVSVLPTCVRLGDVDDGKWIHSYADSKGLLQEVVSVGNSLVRIYCKRGDLDVASSVFEQMARKDVVSWNSLISGYAFNGRGVLGINLFEEMCTLCTMEQYLF</sequence>
<accession>A0A2P6SK06</accession>
<dbReference type="AlphaFoldDB" id="A0A2P6SK06"/>
<dbReference type="Pfam" id="PF01535">
    <property type="entry name" value="PPR"/>
    <property type="match status" value="3"/>
</dbReference>
<feature type="repeat" description="PPR" evidence="2">
    <location>
        <begin position="133"/>
        <end position="167"/>
    </location>
</feature>
<proteinExistence type="predicted"/>
<dbReference type="PANTHER" id="PTHR47926:SF540">
    <property type="entry name" value="PENTATRICOPEPTIDE REPEAT-CONTAINING PROTEIN"/>
    <property type="match status" value="1"/>
</dbReference>
<dbReference type="NCBIfam" id="TIGR00756">
    <property type="entry name" value="PPR"/>
    <property type="match status" value="3"/>
</dbReference>
<dbReference type="InterPro" id="IPR046960">
    <property type="entry name" value="PPR_At4g14850-like_plant"/>
</dbReference>
<dbReference type="OMA" id="WAREAYH"/>
<dbReference type="EMBL" id="PDCK01000039">
    <property type="protein sequence ID" value="PRQ59006.1"/>
    <property type="molecule type" value="Genomic_DNA"/>
</dbReference>
<dbReference type="InterPro" id="IPR011990">
    <property type="entry name" value="TPR-like_helical_dom_sf"/>
</dbReference>
<gene>
    <name evidence="3" type="ORF">RchiOBHm_Chr1g0365421</name>
</gene>
<comment type="caution">
    <text evidence="3">The sequence shown here is derived from an EMBL/GenBank/DDBJ whole genome shotgun (WGS) entry which is preliminary data.</text>
</comment>